<gene>
    <name evidence="1" type="ORF">ACFPZN_37135</name>
</gene>
<protein>
    <submittedName>
        <fullName evidence="1">Uncharacterized protein</fullName>
    </submittedName>
</protein>
<accession>A0ABW1A9B6</accession>
<evidence type="ECO:0000313" key="1">
    <source>
        <dbReference type="EMBL" id="MFC5751273.1"/>
    </source>
</evidence>
<dbReference type="RefSeq" id="WP_378287173.1">
    <property type="nucleotide sequence ID" value="NZ_JBHSON010000066.1"/>
</dbReference>
<organism evidence="1 2">
    <name type="scientific">Actinomadura rugatobispora</name>
    <dbReference type="NCBI Taxonomy" id="1994"/>
    <lineage>
        <taxon>Bacteria</taxon>
        <taxon>Bacillati</taxon>
        <taxon>Actinomycetota</taxon>
        <taxon>Actinomycetes</taxon>
        <taxon>Streptosporangiales</taxon>
        <taxon>Thermomonosporaceae</taxon>
        <taxon>Actinomadura</taxon>
    </lineage>
</organism>
<name>A0ABW1A9B6_9ACTN</name>
<dbReference type="EMBL" id="JBHSON010000066">
    <property type="protein sequence ID" value="MFC5751273.1"/>
    <property type="molecule type" value="Genomic_DNA"/>
</dbReference>
<evidence type="ECO:0000313" key="2">
    <source>
        <dbReference type="Proteomes" id="UP001596074"/>
    </source>
</evidence>
<reference evidence="2" key="1">
    <citation type="journal article" date="2019" name="Int. J. Syst. Evol. Microbiol.">
        <title>The Global Catalogue of Microorganisms (GCM) 10K type strain sequencing project: providing services to taxonomists for standard genome sequencing and annotation.</title>
        <authorList>
            <consortium name="The Broad Institute Genomics Platform"/>
            <consortium name="The Broad Institute Genome Sequencing Center for Infectious Disease"/>
            <person name="Wu L."/>
            <person name="Ma J."/>
        </authorList>
    </citation>
    <scope>NUCLEOTIDE SEQUENCE [LARGE SCALE GENOMIC DNA]</scope>
    <source>
        <strain evidence="2">KCTC 42087</strain>
    </source>
</reference>
<comment type="caution">
    <text evidence="1">The sequence shown here is derived from an EMBL/GenBank/DDBJ whole genome shotgun (WGS) entry which is preliminary data.</text>
</comment>
<keyword evidence="2" id="KW-1185">Reference proteome</keyword>
<sequence length="97" mass="10283">MRLGKLSLINLLMEEGEEDTAVLIARSALPDELDLERDAAALRALGLDADELLALLPAVGGEAGHGPRRLSAEDGAALDRAISERWAGLVANWTAPR</sequence>
<dbReference type="Proteomes" id="UP001596074">
    <property type="component" value="Unassembled WGS sequence"/>
</dbReference>
<proteinExistence type="predicted"/>